<dbReference type="STRING" id="1122184.SAMN02745176_01184"/>
<accession>A0A1M6DMG4</accession>
<name>A0A1M6DMG4_9FIRM</name>
<dbReference type="EMBL" id="FQZS01000007">
    <property type="protein sequence ID" value="SHI74360.1"/>
    <property type="molecule type" value="Genomic_DNA"/>
</dbReference>
<protein>
    <submittedName>
        <fullName evidence="1">Uncharacterized protein</fullName>
    </submittedName>
</protein>
<sequence>MNFRANDNLYVIVENLRKNDSGGINGLIRKLIVFDSQGNRLDNKCFTSEIEGDRETVKGDFIRKIYVTDNDEIYMRKADGTIEVYDIFLNGKGKWETAQYRDICLDEADNLILLYTNNTSSTVEKIDPRRNNTIYKVEMAHNDSP</sequence>
<dbReference type="Proteomes" id="UP000184442">
    <property type="component" value="Unassembled WGS sequence"/>
</dbReference>
<proteinExistence type="predicted"/>
<gene>
    <name evidence="1" type="ORF">SAMN02745176_01184</name>
</gene>
<dbReference type="RefSeq" id="WP_073025312.1">
    <property type="nucleotide sequence ID" value="NZ_FQZS01000007.1"/>
</dbReference>
<dbReference type="AlphaFoldDB" id="A0A1M6DMG4"/>
<keyword evidence="2" id="KW-1185">Reference proteome</keyword>
<evidence type="ECO:0000313" key="1">
    <source>
        <dbReference type="EMBL" id="SHI74360.1"/>
    </source>
</evidence>
<reference evidence="1 2" key="1">
    <citation type="submission" date="2016-11" db="EMBL/GenBank/DDBJ databases">
        <authorList>
            <person name="Jaros S."/>
            <person name="Januszkiewicz K."/>
            <person name="Wedrychowicz H."/>
        </authorList>
    </citation>
    <scope>NUCLEOTIDE SEQUENCE [LARGE SCALE GENOMIC DNA]</scope>
    <source>
        <strain evidence="1 2">DSM 19022</strain>
    </source>
</reference>
<evidence type="ECO:0000313" key="2">
    <source>
        <dbReference type="Proteomes" id="UP000184442"/>
    </source>
</evidence>
<organism evidence="1 2">
    <name type="scientific">Lutispora thermophila DSM 19022</name>
    <dbReference type="NCBI Taxonomy" id="1122184"/>
    <lineage>
        <taxon>Bacteria</taxon>
        <taxon>Bacillati</taxon>
        <taxon>Bacillota</taxon>
        <taxon>Clostridia</taxon>
        <taxon>Lutisporales</taxon>
        <taxon>Lutisporaceae</taxon>
        <taxon>Lutispora</taxon>
    </lineage>
</organism>